<keyword evidence="1" id="KW-0732">Signal</keyword>
<dbReference type="Pfam" id="PF16115">
    <property type="entry name" value="DUF4831"/>
    <property type="match status" value="1"/>
</dbReference>
<feature type="chain" id="PRO_5002489706" description="DUF4831 domain-containing protein" evidence="1">
    <location>
        <begin position="19"/>
        <end position="355"/>
    </location>
</feature>
<sequence>MKNLITIACILFSLPLMAQTKVVKKNAVKANNFGITYSLPKTQLIVDAEVTKVTCKAGPYYKYAEKYLGVKDAVTEDKVYYELGKVSLVNKGIPDPDNTYIVEFKSGTVAPYAYLTEDGLLCSINAEYTPEESELETIKKSGQAPVKVTDASVFSEELLMAGSTARQAEVAAKQIYRIRESRLNILTGEADNLPPDGEAMKLVIQQLEEQEKALTNLFTGILSKETTHYEVNITPYDNLDKEVLFRFSNLMGIVDADDLGGVPVYMNLKATDRAPILDPKEAEKKEKSMKGIIYNVPGKASIEISMNKKTLYKGEAQITQFGSREGLAPVMFEDKKAPVKVYFYPETGAIKQIIQ</sequence>
<protein>
    <recommendedName>
        <fullName evidence="4">DUF4831 domain-containing protein</fullName>
    </recommendedName>
</protein>
<name>A0A0F5JD68_9BACT</name>
<accession>A0A0F5JD68</accession>
<dbReference type="InterPro" id="IPR032265">
    <property type="entry name" value="DUF4831"/>
</dbReference>
<dbReference type="HOGENOM" id="CLU_067505_0_0_10"/>
<proteinExistence type="predicted"/>
<feature type="signal peptide" evidence="1">
    <location>
        <begin position="1"/>
        <end position="18"/>
    </location>
</feature>
<dbReference type="PATRIC" id="fig|1203610.3.peg.3343"/>
<evidence type="ECO:0000313" key="2">
    <source>
        <dbReference type="EMBL" id="KKB55806.1"/>
    </source>
</evidence>
<dbReference type="Proteomes" id="UP000033035">
    <property type="component" value="Unassembled WGS sequence"/>
</dbReference>
<comment type="caution">
    <text evidence="2">The sequence shown here is derived from an EMBL/GenBank/DDBJ whole genome shotgun (WGS) entry which is preliminary data.</text>
</comment>
<gene>
    <name evidence="2" type="ORF">HMPREF1536_03281</name>
</gene>
<dbReference type="STRING" id="1203610.HMPREF1536_03281"/>
<organism evidence="2 3">
    <name type="scientific">Parabacteroides gordonii MS-1 = DSM 23371</name>
    <dbReference type="NCBI Taxonomy" id="1203610"/>
    <lineage>
        <taxon>Bacteria</taxon>
        <taxon>Pseudomonadati</taxon>
        <taxon>Bacteroidota</taxon>
        <taxon>Bacteroidia</taxon>
        <taxon>Bacteroidales</taxon>
        <taxon>Tannerellaceae</taxon>
        <taxon>Parabacteroides</taxon>
    </lineage>
</organism>
<evidence type="ECO:0000256" key="1">
    <source>
        <dbReference type="SAM" id="SignalP"/>
    </source>
</evidence>
<reference evidence="2 3" key="1">
    <citation type="submission" date="2013-04" db="EMBL/GenBank/DDBJ databases">
        <title>The Genome Sequence of Parabacteroides gordonii DSM 23371.</title>
        <authorList>
            <consortium name="The Broad Institute Genomics Platform"/>
            <person name="Earl A."/>
            <person name="Ward D."/>
            <person name="Feldgarden M."/>
            <person name="Gevers D."/>
            <person name="Martens E."/>
            <person name="Sakamoto M."/>
            <person name="Benno Y."/>
            <person name="Suzuki N."/>
            <person name="Matsunaga N."/>
            <person name="Koshihara K."/>
            <person name="Seki M."/>
            <person name="Komiya H."/>
            <person name="Walker B."/>
            <person name="Young S."/>
            <person name="Zeng Q."/>
            <person name="Gargeya S."/>
            <person name="Fitzgerald M."/>
            <person name="Haas B."/>
            <person name="Abouelleil A."/>
            <person name="Allen A.W."/>
            <person name="Alvarado L."/>
            <person name="Arachchi H.M."/>
            <person name="Berlin A.M."/>
            <person name="Chapman S.B."/>
            <person name="Gainer-Dewar J."/>
            <person name="Goldberg J."/>
            <person name="Griggs A."/>
            <person name="Gujja S."/>
            <person name="Hansen M."/>
            <person name="Howarth C."/>
            <person name="Imamovic A."/>
            <person name="Ireland A."/>
            <person name="Larimer J."/>
            <person name="McCowan C."/>
            <person name="Murphy C."/>
            <person name="Pearson M."/>
            <person name="Poon T.W."/>
            <person name="Priest M."/>
            <person name="Roberts A."/>
            <person name="Saif S."/>
            <person name="Shea T."/>
            <person name="Sisk P."/>
            <person name="Sykes S."/>
            <person name="Wortman J."/>
            <person name="Nusbaum C."/>
            <person name="Birren B."/>
        </authorList>
    </citation>
    <scope>NUCLEOTIDE SEQUENCE [LARGE SCALE GENOMIC DNA]</scope>
    <source>
        <strain evidence="2 3">MS-1</strain>
    </source>
</reference>
<dbReference type="RefSeq" id="WP_028726258.1">
    <property type="nucleotide sequence ID" value="NZ_AUAE01000008.1"/>
</dbReference>
<dbReference type="EMBL" id="AQHW01000015">
    <property type="protein sequence ID" value="KKB55806.1"/>
    <property type="molecule type" value="Genomic_DNA"/>
</dbReference>
<keyword evidence="3" id="KW-1185">Reference proteome</keyword>
<evidence type="ECO:0008006" key="4">
    <source>
        <dbReference type="Google" id="ProtNLM"/>
    </source>
</evidence>
<evidence type="ECO:0000313" key="3">
    <source>
        <dbReference type="Proteomes" id="UP000033035"/>
    </source>
</evidence>
<dbReference type="AlphaFoldDB" id="A0A0F5JD68"/>